<evidence type="ECO:0000256" key="1">
    <source>
        <dbReference type="SAM" id="MobiDB-lite"/>
    </source>
</evidence>
<feature type="compositionally biased region" description="Pro residues" evidence="1">
    <location>
        <begin position="197"/>
        <end position="225"/>
    </location>
</feature>
<feature type="compositionally biased region" description="Pro residues" evidence="1">
    <location>
        <begin position="251"/>
        <end position="271"/>
    </location>
</feature>
<organism evidence="2 3">
    <name type="scientific">bacterium (Candidatus Blackallbacteria) CG17_big_fil_post_rev_8_21_14_2_50_48_46</name>
    <dbReference type="NCBI Taxonomy" id="2014261"/>
    <lineage>
        <taxon>Bacteria</taxon>
        <taxon>Candidatus Blackallbacteria</taxon>
    </lineage>
</organism>
<gene>
    <name evidence="2" type="ORF">COW36_20285</name>
</gene>
<protein>
    <submittedName>
        <fullName evidence="2">Uncharacterized protein</fullName>
    </submittedName>
</protein>
<evidence type="ECO:0000313" key="2">
    <source>
        <dbReference type="EMBL" id="PIW14745.1"/>
    </source>
</evidence>
<dbReference type="AlphaFoldDB" id="A0A2M7FZM4"/>
<feature type="compositionally biased region" description="Low complexity" evidence="1">
    <location>
        <begin position="272"/>
        <end position="281"/>
    </location>
</feature>
<dbReference type="PROSITE" id="PS51257">
    <property type="entry name" value="PROKAR_LIPOPROTEIN"/>
    <property type="match status" value="1"/>
</dbReference>
<reference evidence="2 3" key="1">
    <citation type="submission" date="2017-09" db="EMBL/GenBank/DDBJ databases">
        <title>Depth-based differentiation of microbial function through sediment-hosted aquifers and enrichment of novel symbionts in the deep terrestrial subsurface.</title>
        <authorList>
            <person name="Probst A.J."/>
            <person name="Ladd B."/>
            <person name="Jarett J.K."/>
            <person name="Geller-Mcgrath D.E."/>
            <person name="Sieber C.M."/>
            <person name="Emerson J.B."/>
            <person name="Anantharaman K."/>
            <person name="Thomas B.C."/>
            <person name="Malmstrom R."/>
            <person name="Stieglmeier M."/>
            <person name="Klingl A."/>
            <person name="Woyke T."/>
            <person name="Ryan C.M."/>
            <person name="Banfield J.F."/>
        </authorList>
    </citation>
    <scope>NUCLEOTIDE SEQUENCE [LARGE SCALE GENOMIC DNA]</scope>
    <source>
        <strain evidence="2">CG17_big_fil_post_rev_8_21_14_2_50_48_46</strain>
    </source>
</reference>
<feature type="region of interest" description="Disordered" evidence="1">
    <location>
        <begin position="325"/>
        <end position="360"/>
    </location>
</feature>
<sequence length="360" mass="38382">MTKQKILSLIVSGSLLCGCTPLVIQITNPSTQTSSTAVAAKSGAISGYLMKVSAVFKVQALDDQHTQLLQENVKGFESDLKSGKLDDYYRLPEFSVKLLAHSEGSYFTSPDNLNELSNTSASFARALVIYPDQSYDIFKGQFANQRFYFAGAETLPAENTSYLITLDNNFQTRVVTGQMEGQSESAEPLASAKPTALPSPEPLPLASPSPEASPNPAASPPPPAPEIFSQAVNLQRQKAEDYRKRIRNFAPAPPPPPPPGIRGQFPPPPPSQTGKPPVGGAVPPGGPPPLIPPEVMERLRLERPIVAAEIDALAGLPPQEHYARTLKIQEQNADLIPALGPPPPADAPGPQAQNSPPPRG</sequence>
<dbReference type="EMBL" id="PFFQ01000056">
    <property type="protein sequence ID" value="PIW14745.1"/>
    <property type="molecule type" value="Genomic_DNA"/>
</dbReference>
<comment type="caution">
    <text evidence="2">The sequence shown here is derived from an EMBL/GenBank/DDBJ whole genome shotgun (WGS) entry which is preliminary data.</text>
</comment>
<evidence type="ECO:0000313" key="3">
    <source>
        <dbReference type="Proteomes" id="UP000231019"/>
    </source>
</evidence>
<dbReference type="Proteomes" id="UP000231019">
    <property type="component" value="Unassembled WGS sequence"/>
</dbReference>
<name>A0A2M7FZM4_9BACT</name>
<feature type="region of interest" description="Disordered" evidence="1">
    <location>
        <begin position="247"/>
        <end position="294"/>
    </location>
</feature>
<proteinExistence type="predicted"/>
<accession>A0A2M7FZM4</accession>
<feature type="region of interest" description="Disordered" evidence="1">
    <location>
        <begin position="177"/>
        <end position="227"/>
    </location>
</feature>